<dbReference type="Gene3D" id="1.10.8.60">
    <property type="match status" value="1"/>
</dbReference>
<protein>
    <recommendedName>
        <fullName evidence="3">Sigma-54 factor interaction domain-containing protein</fullName>
    </recommendedName>
</protein>
<dbReference type="EMBL" id="CP023344">
    <property type="protein sequence ID" value="ATC62692.1"/>
    <property type="molecule type" value="Genomic_DNA"/>
</dbReference>
<dbReference type="Pfam" id="PF00158">
    <property type="entry name" value="Sigma54_activat"/>
    <property type="match status" value="1"/>
</dbReference>
<evidence type="ECO:0000256" key="2">
    <source>
        <dbReference type="ARBA" id="ARBA00022840"/>
    </source>
</evidence>
<dbReference type="InterPro" id="IPR003593">
    <property type="entry name" value="AAA+_ATPase"/>
</dbReference>
<dbReference type="AlphaFoldDB" id="A0A290QFN8"/>
<dbReference type="PROSITE" id="PS50045">
    <property type="entry name" value="SIGMA54_INTERACT_4"/>
    <property type="match status" value="1"/>
</dbReference>
<dbReference type="SUPFAM" id="SSF52540">
    <property type="entry name" value="P-loop containing nucleoside triphosphate hydrolases"/>
    <property type="match status" value="1"/>
</dbReference>
<evidence type="ECO:0000313" key="5">
    <source>
        <dbReference type="Proteomes" id="UP000217265"/>
    </source>
</evidence>
<keyword evidence="2" id="KW-0067">ATP-binding</keyword>
<dbReference type="PANTHER" id="PTHR32071:SF122">
    <property type="entry name" value="SIGMA FACTOR"/>
    <property type="match status" value="1"/>
</dbReference>
<dbReference type="Proteomes" id="UP000217265">
    <property type="component" value="Chromosome"/>
</dbReference>
<dbReference type="KEGG" id="vbh:CMV30_01190"/>
<keyword evidence="1" id="KW-0547">Nucleotide-binding</keyword>
<dbReference type="OrthoDB" id="9765164at2"/>
<evidence type="ECO:0000259" key="3">
    <source>
        <dbReference type="PROSITE" id="PS50045"/>
    </source>
</evidence>
<evidence type="ECO:0000256" key="1">
    <source>
        <dbReference type="ARBA" id="ARBA00022741"/>
    </source>
</evidence>
<dbReference type="GO" id="GO:0006355">
    <property type="term" value="P:regulation of DNA-templated transcription"/>
    <property type="evidence" value="ECO:0007669"/>
    <property type="project" value="InterPro"/>
</dbReference>
<accession>A0A290QFN8</accession>
<evidence type="ECO:0000313" key="4">
    <source>
        <dbReference type="EMBL" id="ATC62692.1"/>
    </source>
</evidence>
<dbReference type="InterPro" id="IPR027417">
    <property type="entry name" value="P-loop_NTPase"/>
</dbReference>
<dbReference type="InterPro" id="IPR002078">
    <property type="entry name" value="Sigma_54_int"/>
</dbReference>
<sequence>MTTSSKAWFSTADRNFAKAIGRVNAANPFLPERIAAEREALGADFVEAGAAWNTRPPTAESHVNVSAITARCGELIDRAVKASAGGARPTREEAALYEEIAGYWLYQTYAVRFDRVILTALDGRGEGGRVEFFPAFKADVEKCFSVFGAERIEGAEPAHWFACAFQIRRAFHNIFRSLVGSSPSMARLRAEIWQSIFTHDLRRYRRGLFSRLGDFATLITGPSGTGKELVARALALSRYIPYEPKRGGFGRDFAHGFFALNLAALSPTLIESELFGHKRGAFTGALADRAGWMEECPPTGAVFLDEIGETDTGIQVKLLRVLQARTFQPLGGTESRRFEGKVLAATNRDLPGEIRAGRFREDFYYRLCSDQIATPGLRDQLDAAPGDLPTMVTYIAKRLLGGVEAEDFADEAVTWIEKNLGASYAWPGNFRELEQCVRNLILRGEYRPAGPLVRRVADDWNAVIEGGALTAEELMRRYTRIVFDQAGTIEETARRLDLDRRTVKARLQRRDD</sequence>
<feature type="domain" description="Sigma-54 factor interaction" evidence="3">
    <location>
        <begin position="178"/>
        <end position="442"/>
    </location>
</feature>
<organism evidence="4 5">
    <name type="scientific">Nibricoccus aquaticus</name>
    <dbReference type="NCBI Taxonomy" id="2576891"/>
    <lineage>
        <taxon>Bacteria</taxon>
        <taxon>Pseudomonadati</taxon>
        <taxon>Verrucomicrobiota</taxon>
        <taxon>Opitutia</taxon>
        <taxon>Opitutales</taxon>
        <taxon>Opitutaceae</taxon>
        <taxon>Nibricoccus</taxon>
    </lineage>
</organism>
<keyword evidence="5" id="KW-1185">Reference proteome</keyword>
<dbReference type="GO" id="GO:0005524">
    <property type="term" value="F:ATP binding"/>
    <property type="evidence" value="ECO:0007669"/>
    <property type="project" value="UniProtKB-KW"/>
</dbReference>
<dbReference type="PANTHER" id="PTHR32071">
    <property type="entry name" value="TRANSCRIPTIONAL REGULATORY PROTEIN"/>
    <property type="match status" value="1"/>
</dbReference>
<dbReference type="CDD" id="cd00009">
    <property type="entry name" value="AAA"/>
    <property type="match status" value="1"/>
</dbReference>
<dbReference type="SMART" id="SM00382">
    <property type="entry name" value="AAA"/>
    <property type="match status" value="1"/>
</dbReference>
<name>A0A290QFN8_9BACT</name>
<proteinExistence type="predicted"/>
<dbReference type="RefSeq" id="WP_096054327.1">
    <property type="nucleotide sequence ID" value="NZ_CP023344.1"/>
</dbReference>
<gene>
    <name evidence="4" type="ORF">CMV30_01190</name>
</gene>
<reference evidence="4 5" key="1">
    <citation type="submission" date="2017-09" db="EMBL/GenBank/DDBJ databases">
        <title>Complete genome sequence of Verrucomicrobial strain HZ-65, isolated from freshwater.</title>
        <authorList>
            <person name="Choi A."/>
        </authorList>
    </citation>
    <scope>NUCLEOTIDE SEQUENCE [LARGE SCALE GENOMIC DNA]</scope>
    <source>
        <strain evidence="4 5">HZ-65</strain>
    </source>
</reference>
<dbReference type="Gene3D" id="3.40.50.300">
    <property type="entry name" value="P-loop containing nucleotide triphosphate hydrolases"/>
    <property type="match status" value="1"/>
</dbReference>